<protein>
    <submittedName>
        <fullName evidence="2">Uncharacterized protein</fullName>
    </submittedName>
</protein>
<dbReference type="Proteomes" id="UP001497512">
    <property type="component" value="Chromosome 11"/>
</dbReference>
<dbReference type="EMBL" id="OZ019903">
    <property type="protein sequence ID" value="CAK9195802.1"/>
    <property type="molecule type" value="Genomic_DNA"/>
</dbReference>
<name>A0ABP0TG53_9BRYO</name>
<reference evidence="2" key="1">
    <citation type="submission" date="2024-02" db="EMBL/GenBank/DDBJ databases">
        <authorList>
            <consortium name="ELIXIR-Norway"/>
            <consortium name="Elixir Norway"/>
        </authorList>
    </citation>
    <scope>NUCLEOTIDE SEQUENCE</scope>
</reference>
<gene>
    <name evidence="2" type="ORF">CSSPTR1EN2_LOCUS3155</name>
</gene>
<keyword evidence="1" id="KW-0732">Signal</keyword>
<organism evidence="2 3">
    <name type="scientific">Sphagnum troendelagicum</name>
    <dbReference type="NCBI Taxonomy" id="128251"/>
    <lineage>
        <taxon>Eukaryota</taxon>
        <taxon>Viridiplantae</taxon>
        <taxon>Streptophyta</taxon>
        <taxon>Embryophyta</taxon>
        <taxon>Bryophyta</taxon>
        <taxon>Sphagnophytina</taxon>
        <taxon>Sphagnopsida</taxon>
        <taxon>Sphagnales</taxon>
        <taxon>Sphagnaceae</taxon>
        <taxon>Sphagnum</taxon>
    </lineage>
</organism>
<evidence type="ECO:0000313" key="2">
    <source>
        <dbReference type="EMBL" id="CAK9195802.1"/>
    </source>
</evidence>
<sequence length="130" mass="13457">MKTGKLVVIVLLLSSCLLASGNVYVFNNSGSTVKVSVKDSAGIHKQTVSMIGGSEHNFTVGAGKVGAFKFVHISTLTVATLVYVHTGIANVDLADGQPVMLADQFGGPGVVGYDFNTATGQRISQIFGPI</sequence>
<feature type="chain" id="PRO_5045470169" evidence="1">
    <location>
        <begin position="22"/>
        <end position="130"/>
    </location>
</feature>
<keyword evidence="3" id="KW-1185">Reference proteome</keyword>
<dbReference type="PROSITE" id="PS51257">
    <property type="entry name" value="PROKAR_LIPOPROTEIN"/>
    <property type="match status" value="1"/>
</dbReference>
<evidence type="ECO:0000256" key="1">
    <source>
        <dbReference type="SAM" id="SignalP"/>
    </source>
</evidence>
<accession>A0ABP0TG53</accession>
<evidence type="ECO:0000313" key="3">
    <source>
        <dbReference type="Proteomes" id="UP001497512"/>
    </source>
</evidence>
<feature type="signal peptide" evidence="1">
    <location>
        <begin position="1"/>
        <end position="21"/>
    </location>
</feature>
<proteinExistence type="predicted"/>